<keyword evidence="1" id="KW-0175">Coiled coil</keyword>
<reference evidence="2 3" key="1">
    <citation type="journal article" date="2011" name="J. Bacteriol.">
        <title>Complete genome sequence of the hyperthermophilic, piezophilic, heterotrophic, and carboxydotrophic archaeon Thermococcus barophilus MP.</title>
        <authorList>
            <person name="Vannier P."/>
            <person name="Marteinsson V.T."/>
            <person name="Fridjonsson O.H."/>
            <person name="Oger P."/>
            <person name="Jebbar M."/>
        </authorList>
    </citation>
    <scope>NUCLEOTIDE SEQUENCE [LARGE SCALE GENOMIC DNA]</scope>
    <source>
        <strain evidence="3">DSM 11836 / MP</strain>
    </source>
</reference>
<dbReference type="PATRIC" id="fig|391623.17.peg.2245"/>
<dbReference type="EMBL" id="CP002373">
    <property type="protein sequence ID" value="ADT85224.1"/>
    <property type="molecule type" value="Genomic_DNA"/>
</dbReference>
<dbReference type="Gene3D" id="3.30.460.70">
    <property type="match status" value="1"/>
</dbReference>
<keyword evidence="2" id="KW-0614">Plasmid</keyword>
<dbReference type="eggNOG" id="arCOG00373">
    <property type="taxonomic scope" value="Archaea"/>
</dbReference>
<evidence type="ECO:0000313" key="3">
    <source>
        <dbReference type="Proteomes" id="UP000007478"/>
    </source>
</evidence>
<evidence type="ECO:0000313" key="2">
    <source>
        <dbReference type="EMBL" id="ADT85224.1"/>
    </source>
</evidence>
<proteinExistence type="predicted"/>
<dbReference type="RefSeq" id="WP_013747446.1">
    <property type="nucleotide sequence ID" value="NC_015471.1"/>
</dbReference>
<organism evidence="2 3">
    <name type="scientific">Thermococcus barophilus (strain DSM 11836 / MP)</name>
    <dbReference type="NCBI Taxonomy" id="391623"/>
    <lineage>
        <taxon>Archaea</taxon>
        <taxon>Methanobacteriati</taxon>
        <taxon>Methanobacteriota</taxon>
        <taxon>Thermococci</taxon>
        <taxon>Thermococcales</taxon>
        <taxon>Thermococcaceae</taxon>
        <taxon>Thermococcus</taxon>
    </lineage>
</organism>
<gene>
    <name evidence="2" type="ordered locus">TERMP_02251</name>
</gene>
<dbReference type="AlphaFoldDB" id="F0LN85"/>
<feature type="coiled-coil region" evidence="1">
    <location>
        <begin position="74"/>
        <end position="119"/>
    </location>
</feature>
<evidence type="ECO:0000256" key="1">
    <source>
        <dbReference type="SAM" id="Coils"/>
    </source>
</evidence>
<protein>
    <submittedName>
        <fullName evidence="2">Uncharacterized protein</fullName>
    </submittedName>
</protein>
<dbReference type="GeneID" id="10549075"/>
<geneLocation type="plasmid" evidence="2 3">
    <name>pTBMP1</name>
</geneLocation>
<name>F0LN85_THEBM</name>
<dbReference type="HOGENOM" id="CLU_992554_0_0_2"/>
<dbReference type="Proteomes" id="UP000007478">
    <property type="component" value="Plasmid pTBMP1"/>
</dbReference>
<accession>F0LN85</accession>
<keyword evidence="3" id="KW-1185">Reference proteome</keyword>
<sequence length="280" mass="32693">MKWHIGIGAIVFATLLVVSQVTPHDTTQETILMPLLQQLDDIHKDINKSITQMQTLKSSQESLNQIILQQQKEIQSLHAQLHKFNQTLRELEHVINTTAQRTEFKLMELEQIIEHTNENTNLVLRKISNNKNQTLPIEEKDIYKNGTAFTNLDIKEKLKEIFPKAKIITSDIVYITPPIENIDKLEIFINWTKIPELEYKAELNDCDDFAWRLYSESKTHYSLLALGVAYSKNHVFNIIIFKINSTNQLSVYIIEPQTGSIFPFNETLPEYYREIEYVFL</sequence>
<dbReference type="KEGG" id="tba:TERMP_02251"/>